<reference evidence="3 4" key="1">
    <citation type="journal article" date="2015" name="Genome Biol. Evol.">
        <title>Phylogenomic analyses indicate that early fungi evolved digesting cell walls of algal ancestors of land plants.</title>
        <authorList>
            <person name="Chang Y."/>
            <person name="Wang S."/>
            <person name="Sekimoto S."/>
            <person name="Aerts A.L."/>
            <person name="Choi C."/>
            <person name="Clum A."/>
            <person name="LaButti K.M."/>
            <person name="Lindquist E.A."/>
            <person name="Yee Ngan C."/>
            <person name="Ohm R.A."/>
            <person name="Salamov A.A."/>
            <person name="Grigoriev I.V."/>
            <person name="Spatafora J.W."/>
            <person name="Berbee M.L."/>
        </authorList>
    </citation>
    <scope>NUCLEOTIDE SEQUENCE [LARGE SCALE GENOMIC DNA]</scope>
    <source>
        <strain evidence="3 4">JEL478</strain>
    </source>
</reference>
<evidence type="ECO:0000313" key="3">
    <source>
        <dbReference type="EMBL" id="KXS20219.1"/>
    </source>
</evidence>
<feature type="compositionally biased region" description="Pro residues" evidence="2">
    <location>
        <begin position="357"/>
        <end position="368"/>
    </location>
</feature>
<evidence type="ECO:0000256" key="1">
    <source>
        <dbReference type="SAM" id="Coils"/>
    </source>
</evidence>
<name>A0A139AU40_GONPJ</name>
<dbReference type="AlphaFoldDB" id="A0A139AU40"/>
<dbReference type="InterPro" id="IPR036770">
    <property type="entry name" value="Ankyrin_rpt-contain_sf"/>
</dbReference>
<protein>
    <recommendedName>
        <fullName evidence="5">Ankyrin</fullName>
    </recommendedName>
</protein>
<dbReference type="SUPFAM" id="SSF48403">
    <property type="entry name" value="Ankyrin repeat"/>
    <property type="match status" value="1"/>
</dbReference>
<feature type="region of interest" description="Disordered" evidence="2">
    <location>
        <begin position="357"/>
        <end position="387"/>
    </location>
</feature>
<dbReference type="OrthoDB" id="20872at2759"/>
<proteinExistence type="predicted"/>
<keyword evidence="4" id="KW-1185">Reference proteome</keyword>
<dbReference type="Gene3D" id="1.25.40.20">
    <property type="entry name" value="Ankyrin repeat-containing domain"/>
    <property type="match status" value="1"/>
</dbReference>
<evidence type="ECO:0008006" key="5">
    <source>
        <dbReference type="Google" id="ProtNLM"/>
    </source>
</evidence>
<dbReference type="EMBL" id="KQ965736">
    <property type="protein sequence ID" value="KXS20219.1"/>
    <property type="molecule type" value="Genomic_DNA"/>
</dbReference>
<dbReference type="Proteomes" id="UP000070544">
    <property type="component" value="Unassembled WGS sequence"/>
</dbReference>
<feature type="coiled-coil region" evidence="1">
    <location>
        <begin position="262"/>
        <end position="303"/>
    </location>
</feature>
<evidence type="ECO:0000313" key="4">
    <source>
        <dbReference type="Proteomes" id="UP000070544"/>
    </source>
</evidence>
<accession>A0A139AU40</accession>
<keyword evidence="1" id="KW-0175">Coiled coil</keyword>
<gene>
    <name evidence="3" type="ORF">M427DRAFT_404871</name>
</gene>
<sequence>MHSPTTDKNALLIEAVESNNVPEVRRLLAGGAHPKARKRVTLHARVKTNGRTEWKSDAVDCETAIAIAVIRGYKDVVEALVESPAAGLLWEGPVSWRLSNSFGERDWTASEWNKERWQSTCSFPCVLSLAVGRKGTDTNCYSSTDDLPDVDGDLHINKRGGFVELRHPKALQDREETIQLEPRLDIVELLLAHGAPVTDAALSAARENPDSSFLAALVKHQRTPRQVASLNHSHPQSPTLTSSPTRTFFEPAALLSHQARKIDDLTAHVRLAEERATAAESRLAELTRLCADLRSQSDELRLLNSGLNTTVRSLEALVRSLETPRAVPEAAARDAHAHTRATSTSSVTIVRDVLGPPPSSIAPFPSAPPKSSVSRSLPHPLVGAVEG</sequence>
<evidence type="ECO:0000256" key="2">
    <source>
        <dbReference type="SAM" id="MobiDB-lite"/>
    </source>
</evidence>
<organism evidence="3 4">
    <name type="scientific">Gonapodya prolifera (strain JEL478)</name>
    <name type="common">Monoblepharis prolifera</name>
    <dbReference type="NCBI Taxonomy" id="1344416"/>
    <lineage>
        <taxon>Eukaryota</taxon>
        <taxon>Fungi</taxon>
        <taxon>Fungi incertae sedis</taxon>
        <taxon>Chytridiomycota</taxon>
        <taxon>Chytridiomycota incertae sedis</taxon>
        <taxon>Monoblepharidomycetes</taxon>
        <taxon>Monoblepharidales</taxon>
        <taxon>Gonapodyaceae</taxon>
        <taxon>Gonapodya</taxon>
    </lineage>
</organism>